<dbReference type="PANTHER" id="PTHR43284:SF1">
    <property type="entry name" value="ASPARAGINE SYNTHETASE"/>
    <property type="match status" value="1"/>
</dbReference>
<dbReference type="InterPro" id="IPR051786">
    <property type="entry name" value="ASN_synthetase/amidase"/>
</dbReference>
<keyword evidence="8" id="KW-0061">Asparagine biosynthesis</keyword>
<evidence type="ECO:0000256" key="1">
    <source>
        <dbReference type="ARBA" id="ARBA00005187"/>
    </source>
</evidence>
<dbReference type="NCBIfam" id="TIGR01536">
    <property type="entry name" value="asn_synth_AEB"/>
    <property type="match status" value="1"/>
</dbReference>
<name>A0A4V3W8B0_9FLAO</name>
<evidence type="ECO:0000256" key="6">
    <source>
        <dbReference type="ARBA" id="ARBA00022962"/>
    </source>
</evidence>
<dbReference type="GO" id="GO:0005829">
    <property type="term" value="C:cytosol"/>
    <property type="evidence" value="ECO:0007669"/>
    <property type="project" value="TreeGrafter"/>
</dbReference>
<feature type="binding site" evidence="9">
    <location>
        <position position="281"/>
    </location>
    <ligand>
        <name>ATP</name>
        <dbReference type="ChEBI" id="CHEBI:30616"/>
    </ligand>
</feature>
<evidence type="ECO:0000256" key="8">
    <source>
        <dbReference type="PIRSR" id="PIRSR001589-1"/>
    </source>
</evidence>
<evidence type="ECO:0000256" key="3">
    <source>
        <dbReference type="ARBA" id="ARBA00012737"/>
    </source>
</evidence>
<proteinExistence type="inferred from homology"/>
<dbReference type="InterPro" id="IPR001962">
    <property type="entry name" value="Asn_synthase"/>
</dbReference>
<feature type="binding site" evidence="9">
    <location>
        <begin position="354"/>
        <end position="355"/>
    </location>
    <ligand>
        <name>ATP</name>
        <dbReference type="ChEBI" id="CHEBI:30616"/>
    </ligand>
</feature>
<evidence type="ECO:0000256" key="10">
    <source>
        <dbReference type="PIRSR" id="PIRSR001589-3"/>
    </source>
</evidence>
<dbReference type="PANTHER" id="PTHR43284">
    <property type="entry name" value="ASPARAGINE SYNTHETASE (GLUTAMINE-HYDROLYZING)"/>
    <property type="match status" value="1"/>
</dbReference>
<dbReference type="SUPFAM" id="SSF56235">
    <property type="entry name" value="N-terminal nucleophile aminohydrolases (Ntn hydrolases)"/>
    <property type="match status" value="1"/>
</dbReference>
<comment type="caution">
    <text evidence="12">The sequence shown here is derived from an EMBL/GenBank/DDBJ whole genome shotgun (WGS) entry which is preliminary data.</text>
</comment>
<keyword evidence="4 9" id="KW-0547">Nucleotide-binding</keyword>
<dbReference type="InterPro" id="IPR017932">
    <property type="entry name" value="GATase_2_dom"/>
</dbReference>
<dbReference type="RefSeq" id="WP_136403095.1">
    <property type="nucleotide sequence ID" value="NZ_SSNZ01000003.1"/>
</dbReference>
<dbReference type="InterPro" id="IPR033738">
    <property type="entry name" value="AsnB_N"/>
</dbReference>
<feature type="binding site" evidence="9">
    <location>
        <position position="94"/>
    </location>
    <ligand>
        <name>L-glutamine</name>
        <dbReference type="ChEBI" id="CHEBI:58359"/>
    </ligand>
</feature>
<evidence type="ECO:0000256" key="5">
    <source>
        <dbReference type="ARBA" id="ARBA00022840"/>
    </source>
</evidence>
<dbReference type="GO" id="GO:0004066">
    <property type="term" value="F:asparagine synthase (glutamine-hydrolyzing) activity"/>
    <property type="evidence" value="ECO:0007669"/>
    <property type="project" value="UniProtKB-EC"/>
</dbReference>
<evidence type="ECO:0000256" key="4">
    <source>
        <dbReference type="ARBA" id="ARBA00022741"/>
    </source>
</evidence>
<dbReference type="InterPro" id="IPR014729">
    <property type="entry name" value="Rossmann-like_a/b/a_fold"/>
</dbReference>
<evidence type="ECO:0000259" key="11">
    <source>
        <dbReference type="PROSITE" id="PS51278"/>
    </source>
</evidence>
<keyword evidence="8" id="KW-0028">Amino-acid biosynthesis</keyword>
<keyword evidence="13" id="KW-1185">Reference proteome</keyword>
<evidence type="ECO:0000256" key="2">
    <source>
        <dbReference type="ARBA" id="ARBA00005752"/>
    </source>
</evidence>
<evidence type="ECO:0000256" key="9">
    <source>
        <dbReference type="PIRSR" id="PIRSR001589-2"/>
    </source>
</evidence>
<feature type="domain" description="Glutamine amidotransferase type-2" evidence="11">
    <location>
        <begin position="2"/>
        <end position="204"/>
    </location>
</feature>
<dbReference type="CDD" id="cd00712">
    <property type="entry name" value="AsnB"/>
    <property type="match status" value="1"/>
</dbReference>
<keyword evidence="12" id="KW-0436">Ligase</keyword>
<dbReference type="InterPro" id="IPR006426">
    <property type="entry name" value="Asn_synth_AEB"/>
</dbReference>
<dbReference type="GO" id="GO:0005524">
    <property type="term" value="F:ATP binding"/>
    <property type="evidence" value="ECO:0007669"/>
    <property type="project" value="UniProtKB-KW"/>
</dbReference>
<dbReference type="Pfam" id="PF00733">
    <property type="entry name" value="Asn_synthase"/>
    <property type="match status" value="1"/>
</dbReference>
<evidence type="ECO:0000313" key="13">
    <source>
        <dbReference type="Proteomes" id="UP000307507"/>
    </source>
</evidence>
<sequence length="604" mass="69454">MCGIYITNIPYEKEEVLDKLNLIKFRGPDNLGYSKKGNISLGHLRLAIVDLDVRSNQPFFYDKYSIVFNGEIYNFQDIRDELETLGHSFETTGDTEVLVKGYAVWGKDILQKINGMFAFAIYDFENEKVFCARDRLGVKPFYYYWKDGLFEICSQLKPLMNSKSEVSEEAISIYLDCGYVPSPYSILKNVFKLSPGKCIEIDLVAQSMNISEYWNLESVTTKDISYEKAKEELHKLLIDAVKIRMDSDVPLGTFLSGGIDSALVTAIASKITAEKINTFTIGFNDPKFDESKIAEEFSKILGTNHKTTFCDANDALKLLPKFQEVYDEPFADSSALPSLLLNLVTKKGVTVALSGDGGDESFLGYNYFESIRKATVFFKVPYFIRSFMGLFIINKKSKFKEWLSIKNIDDFIVRIFVSMNSLNLVKNDSWINTHYSIFKKLASDEKQRAADLNIKLWLENDSNVKVDRASMAYAVEVRSPFLDYRIIEFARTLPVRFRYQKELRKKILRDILEEYIPSSVFNQPKRGFSIPLDDWIKNDLKEDVLNCLNDSFLNGVPNLDVKKFKKQLYNHMEGTEMNGNNIWKLYVLAKWSEYNNISLASKMN</sequence>
<comment type="similarity">
    <text evidence="2">Belongs to the asparagine synthetase family.</text>
</comment>
<dbReference type="Gene3D" id="3.40.50.620">
    <property type="entry name" value="HUPs"/>
    <property type="match status" value="1"/>
</dbReference>
<evidence type="ECO:0000313" key="12">
    <source>
        <dbReference type="EMBL" id="THF50554.1"/>
    </source>
</evidence>
<feature type="active site" description="For GATase activity" evidence="8">
    <location>
        <position position="2"/>
    </location>
</feature>
<dbReference type="PROSITE" id="PS51278">
    <property type="entry name" value="GATASE_TYPE_2"/>
    <property type="match status" value="1"/>
</dbReference>
<dbReference type="Proteomes" id="UP000307507">
    <property type="component" value="Unassembled WGS sequence"/>
</dbReference>
<organism evidence="12 13">
    <name type="scientific">Flavobacterium supellecticarium</name>
    <dbReference type="NCBI Taxonomy" id="2565924"/>
    <lineage>
        <taxon>Bacteria</taxon>
        <taxon>Pseudomonadati</taxon>
        <taxon>Bacteroidota</taxon>
        <taxon>Flavobacteriia</taxon>
        <taxon>Flavobacteriales</taxon>
        <taxon>Flavobacteriaceae</taxon>
        <taxon>Flavobacterium</taxon>
    </lineage>
</organism>
<gene>
    <name evidence="12" type="primary">asnB</name>
    <name evidence="12" type="ORF">E6C50_10010</name>
</gene>
<keyword evidence="5 9" id="KW-0067">ATP-binding</keyword>
<comment type="catalytic activity">
    <reaction evidence="7">
        <text>L-aspartate + L-glutamine + ATP + H2O = L-asparagine + L-glutamate + AMP + diphosphate + H(+)</text>
        <dbReference type="Rhea" id="RHEA:12228"/>
        <dbReference type="ChEBI" id="CHEBI:15377"/>
        <dbReference type="ChEBI" id="CHEBI:15378"/>
        <dbReference type="ChEBI" id="CHEBI:29985"/>
        <dbReference type="ChEBI" id="CHEBI:29991"/>
        <dbReference type="ChEBI" id="CHEBI:30616"/>
        <dbReference type="ChEBI" id="CHEBI:33019"/>
        <dbReference type="ChEBI" id="CHEBI:58048"/>
        <dbReference type="ChEBI" id="CHEBI:58359"/>
        <dbReference type="ChEBI" id="CHEBI:456215"/>
        <dbReference type="EC" id="6.3.5.4"/>
    </reaction>
</comment>
<dbReference type="EMBL" id="SSNZ01000003">
    <property type="protein sequence ID" value="THF50554.1"/>
    <property type="molecule type" value="Genomic_DNA"/>
</dbReference>
<accession>A0A4V3W8B0</accession>
<dbReference type="PIRSF" id="PIRSF001589">
    <property type="entry name" value="Asn_synthetase_glu-h"/>
    <property type="match status" value="1"/>
</dbReference>
<dbReference type="Pfam" id="PF13537">
    <property type="entry name" value="GATase_7"/>
    <property type="match status" value="1"/>
</dbReference>
<comment type="pathway">
    <text evidence="1">Amino-acid biosynthesis; L-asparagine biosynthesis; L-asparagine from L-aspartate (L-Gln route): step 1/1.</text>
</comment>
<reference evidence="12 13" key="1">
    <citation type="submission" date="2019-04" db="EMBL/GenBank/DDBJ databases">
        <title>Flavobacterium sp. nov. isolated from construction timber.</title>
        <authorList>
            <person name="Lin S.-Y."/>
            <person name="Chang C.-T."/>
            <person name="Young C.-C."/>
        </authorList>
    </citation>
    <scope>NUCLEOTIDE SEQUENCE [LARGE SCALE GENOMIC DNA]</scope>
    <source>
        <strain evidence="12 13">CC-CTC003</strain>
    </source>
</reference>
<dbReference type="OrthoDB" id="9763290at2"/>
<evidence type="ECO:0000256" key="7">
    <source>
        <dbReference type="ARBA" id="ARBA00048741"/>
    </source>
</evidence>
<feature type="site" description="Important for beta-aspartyl-AMP intermediate formation" evidence="10">
    <location>
        <position position="356"/>
    </location>
</feature>
<keyword evidence="6 8" id="KW-0315">Glutamine amidotransferase</keyword>
<dbReference type="AlphaFoldDB" id="A0A4V3W8B0"/>
<dbReference type="InterPro" id="IPR029055">
    <property type="entry name" value="Ntn_hydrolases_N"/>
</dbReference>
<dbReference type="CDD" id="cd01991">
    <property type="entry name" value="Asn_synthase_B_C"/>
    <property type="match status" value="1"/>
</dbReference>
<dbReference type="GO" id="GO:0006529">
    <property type="term" value="P:asparagine biosynthetic process"/>
    <property type="evidence" value="ECO:0007669"/>
    <property type="project" value="UniProtKB-KW"/>
</dbReference>
<protein>
    <recommendedName>
        <fullName evidence="3">asparagine synthase (glutamine-hydrolyzing)</fullName>
        <ecNumber evidence="3">6.3.5.4</ecNumber>
    </recommendedName>
</protein>
<dbReference type="SUPFAM" id="SSF52402">
    <property type="entry name" value="Adenine nucleotide alpha hydrolases-like"/>
    <property type="match status" value="1"/>
</dbReference>
<dbReference type="EC" id="6.3.5.4" evidence="3"/>
<dbReference type="Gene3D" id="3.60.20.10">
    <property type="entry name" value="Glutamine Phosphoribosylpyrophosphate, subunit 1, domain 1"/>
    <property type="match status" value="1"/>
</dbReference>